<keyword evidence="2" id="KW-1185">Reference proteome</keyword>
<reference evidence="1 2" key="1">
    <citation type="submission" date="2016-10" db="EMBL/GenBank/DDBJ databases">
        <authorList>
            <person name="de Groot N.N."/>
        </authorList>
    </citation>
    <scope>NUCLEOTIDE SEQUENCE [LARGE SCALE GENOMIC DNA]</scope>
    <source>
        <strain evidence="2">L7-484,KACC 16230,DSM 25025</strain>
    </source>
</reference>
<dbReference type="Proteomes" id="UP000198793">
    <property type="component" value="Unassembled WGS sequence"/>
</dbReference>
<dbReference type="OrthoDB" id="7907282at2"/>
<organism evidence="1 2">
    <name type="scientific">Aureimonas jatrophae</name>
    <dbReference type="NCBI Taxonomy" id="1166073"/>
    <lineage>
        <taxon>Bacteria</taxon>
        <taxon>Pseudomonadati</taxon>
        <taxon>Pseudomonadota</taxon>
        <taxon>Alphaproteobacteria</taxon>
        <taxon>Hyphomicrobiales</taxon>
        <taxon>Aurantimonadaceae</taxon>
        <taxon>Aureimonas</taxon>
    </lineage>
</organism>
<evidence type="ECO:0000313" key="1">
    <source>
        <dbReference type="EMBL" id="SDN68168.1"/>
    </source>
</evidence>
<name>A0A1H0DDI1_9HYPH</name>
<dbReference type="RefSeq" id="WP_090668865.1">
    <property type="nucleotide sequence ID" value="NZ_FNIT01000001.1"/>
</dbReference>
<protein>
    <submittedName>
        <fullName evidence="1">Uncharacterized protein</fullName>
    </submittedName>
</protein>
<evidence type="ECO:0000313" key="2">
    <source>
        <dbReference type="Proteomes" id="UP000198793"/>
    </source>
</evidence>
<dbReference type="AlphaFoldDB" id="A0A1H0DDI1"/>
<gene>
    <name evidence="1" type="ORF">SAMN05192530_101723</name>
</gene>
<proteinExistence type="predicted"/>
<accession>A0A1H0DDI1</accession>
<sequence>MTNRYMPNEATCPVDLELLGLLLRSPEARVAEIVGAQEPSQRAALAVFCFGRAHMRDLAVQIARRCRFETLRQHDGLIGELLIEHLHAEPVKSRGARRSVTLARAA</sequence>
<dbReference type="EMBL" id="FNIT01000001">
    <property type="protein sequence ID" value="SDN68168.1"/>
    <property type="molecule type" value="Genomic_DNA"/>
</dbReference>